<feature type="transmembrane region" description="Helical" evidence="1">
    <location>
        <begin position="12"/>
        <end position="34"/>
    </location>
</feature>
<feature type="transmembrane region" description="Helical" evidence="1">
    <location>
        <begin position="46"/>
        <end position="66"/>
    </location>
</feature>
<evidence type="ECO:0000313" key="2">
    <source>
        <dbReference type="EMBL" id="OXM16652.1"/>
    </source>
</evidence>
<keyword evidence="1" id="KW-0812">Transmembrane</keyword>
<comment type="caution">
    <text evidence="2">The sequence shown here is derived from an EMBL/GenBank/DDBJ whole genome shotgun (WGS) entry which is preliminary data.</text>
</comment>
<dbReference type="EMBL" id="NMUQ01000001">
    <property type="protein sequence ID" value="OXM16652.1"/>
    <property type="molecule type" value="Genomic_DNA"/>
</dbReference>
<organism evidence="2 3">
    <name type="scientific">Paenibacillus herberti</name>
    <dbReference type="NCBI Taxonomy" id="1619309"/>
    <lineage>
        <taxon>Bacteria</taxon>
        <taxon>Bacillati</taxon>
        <taxon>Bacillota</taxon>
        <taxon>Bacilli</taxon>
        <taxon>Bacillales</taxon>
        <taxon>Paenibacillaceae</taxon>
        <taxon>Paenibacillus</taxon>
    </lineage>
</organism>
<evidence type="ECO:0000256" key="1">
    <source>
        <dbReference type="SAM" id="Phobius"/>
    </source>
</evidence>
<accession>A0A229P335</accession>
<sequence length="72" mass="8250">MWVVVFIRIINFLIDTIIFIGVFVVLFILLRFFFAQFNVLSGTMNVIQILSLGGIIIASFVLTAFISEYRSK</sequence>
<dbReference type="AlphaFoldDB" id="A0A229P335"/>
<evidence type="ECO:0000313" key="3">
    <source>
        <dbReference type="Proteomes" id="UP000215145"/>
    </source>
</evidence>
<name>A0A229P335_9BACL</name>
<reference evidence="2 3" key="1">
    <citation type="submission" date="2017-07" db="EMBL/GenBank/DDBJ databases">
        <title>Paenibacillus herberti R33 genome sequencing and assembly.</title>
        <authorList>
            <person name="Su W."/>
        </authorList>
    </citation>
    <scope>NUCLEOTIDE SEQUENCE [LARGE SCALE GENOMIC DNA]</scope>
    <source>
        <strain evidence="2 3">R33</strain>
    </source>
</reference>
<proteinExistence type="predicted"/>
<gene>
    <name evidence="2" type="ORF">CGZ75_08330</name>
</gene>
<protein>
    <submittedName>
        <fullName evidence="2">Uncharacterized protein</fullName>
    </submittedName>
</protein>
<keyword evidence="3" id="KW-1185">Reference proteome</keyword>
<keyword evidence="1" id="KW-0472">Membrane</keyword>
<keyword evidence="1" id="KW-1133">Transmembrane helix</keyword>
<dbReference type="Proteomes" id="UP000215145">
    <property type="component" value="Unassembled WGS sequence"/>
</dbReference>